<protein>
    <recommendedName>
        <fullName evidence="2">IgGFc-binding protein N-terminal domain-containing protein</fullName>
    </recommendedName>
</protein>
<dbReference type="PANTHER" id="PTHR46534">
    <property type="entry name" value="IGGFC_BINDING DOMAIN-CONTAINING PROTEIN"/>
    <property type="match status" value="1"/>
</dbReference>
<evidence type="ECO:0000313" key="3">
    <source>
        <dbReference type="EMBL" id="AKU94891.1"/>
    </source>
</evidence>
<keyword evidence="1" id="KW-0732">Signal</keyword>
<dbReference type="KEGG" id="llu:AKJ09_01555"/>
<gene>
    <name evidence="3" type="ORF">AKJ09_01555</name>
</gene>
<reference evidence="3 4" key="1">
    <citation type="submission" date="2015-08" db="EMBL/GenBank/DDBJ databases">
        <authorList>
            <person name="Babu N.S."/>
            <person name="Beckwith C.J."/>
            <person name="Beseler K.G."/>
            <person name="Brison A."/>
            <person name="Carone J.V."/>
            <person name="Caskin T.P."/>
            <person name="Diamond M."/>
            <person name="Durham M.E."/>
            <person name="Foxe J.M."/>
            <person name="Go M."/>
            <person name="Henderson B.A."/>
            <person name="Jones I.B."/>
            <person name="McGettigan J.A."/>
            <person name="Micheletti S.J."/>
            <person name="Nasrallah M.E."/>
            <person name="Ortiz D."/>
            <person name="Piller C.R."/>
            <person name="Privatt S.R."/>
            <person name="Schneider S.L."/>
            <person name="Sharp S."/>
            <person name="Smith T.C."/>
            <person name="Stanton J.D."/>
            <person name="Ullery H.E."/>
            <person name="Wilson R.J."/>
            <person name="Serrano M.G."/>
            <person name="Buck G."/>
            <person name="Lee V."/>
            <person name="Wang Y."/>
            <person name="Carvalho R."/>
            <person name="Voegtly L."/>
            <person name="Shi R."/>
            <person name="Duckworth R."/>
            <person name="Johnson A."/>
            <person name="Loviza R."/>
            <person name="Walstead R."/>
            <person name="Shah Z."/>
            <person name="Kiflezghi M."/>
            <person name="Wade K."/>
            <person name="Ball S.L."/>
            <person name="Bradley K.W."/>
            <person name="Asai D.J."/>
            <person name="Bowman C.A."/>
            <person name="Russell D.A."/>
            <person name="Pope W.H."/>
            <person name="Jacobs-Sera D."/>
            <person name="Hendrix R.W."/>
            <person name="Hatfull G.F."/>
        </authorList>
    </citation>
    <scope>NUCLEOTIDE SEQUENCE [LARGE SCALE GENOMIC DNA]</scope>
    <source>
        <strain evidence="3 4">DSM 27648</strain>
    </source>
</reference>
<organism evidence="3 4">
    <name type="scientific">Labilithrix luteola</name>
    <dbReference type="NCBI Taxonomy" id="1391654"/>
    <lineage>
        <taxon>Bacteria</taxon>
        <taxon>Pseudomonadati</taxon>
        <taxon>Myxococcota</taxon>
        <taxon>Polyangia</taxon>
        <taxon>Polyangiales</taxon>
        <taxon>Labilitrichaceae</taxon>
        <taxon>Labilithrix</taxon>
    </lineage>
</organism>
<keyword evidence="4" id="KW-1185">Reference proteome</keyword>
<evidence type="ECO:0000259" key="2">
    <source>
        <dbReference type="Pfam" id="PF17517"/>
    </source>
</evidence>
<evidence type="ECO:0000256" key="1">
    <source>
        <dbReference type="SAM" id="SignalP"/>
    </source>
</evidence>
<dbReference type="Pfam" id="PF17517">
    <property type="entry name" value="IgGFc_binding"/>
    <property type="match status" value="1"/>
</dbReference>
<name>A0A0K1PNC1_9BACT</name>
<sequence length="581" mass="62437">MSQWIRRAGSFAVLLFASIAACSSRDNGFEQDGAHFEQDAGGDDSAPATCGGKRCSRDLHAVIDDCTENVIEQCRDDQGCAAGACVAACDSAAASQGSIGCSFFAIPPDTMPLSESSCYTVFIANTWNTPVHVTAEFGNQALDISKSIYRASSQNGAVTYERIDAIPPRDLGIVFLSQGDRAPTGKNHLDCPAGVEVAVRQTVVKEHATSIYPAFHLMTDAPVSAYSLFPYGGAKSYLPAATLLLPTSSWDMNYILVDGWGMNVAAPFVQIVAQQDDTEVRIRPSVDILDGVNVSGGIRGAVTTWTLSRGQVLELTQPKSLAGSPIETSHPVAVFGGTQCSNVPDNSAACDSLHQQIPPIHQWSSSYSGVPYESRRVAVGTRPPEQVYWRVVGAADGTVLTYDPAMPIGAPTTLASGQVVSFVSEFPYKVKSQDTNHPFHLAVYMSGSTVYQTLGDPDFVDIVPDEQFLDHYVFFLDYTYSDSNLTFVRRKDVNGFHDVTLDCLGVITGWQPLGTDGTTEYTWVDMTRGHSPVGNCGYGRHEAQSDGAFGLYVWGLDQDASYGFPAGAGSRPTSPYQVIVR</sequence>
<dbReference type="STRING" id="1391654.AKJ09_01555"/>
<dbReference type="InterPro" id="IPR035234">
    <property type="entry name" value="IgGFc-bd_N"/>
</dbReference>
<dbReference type="Proteomes" id="UP000064967">
    <property type="component" value="Chromosome"/>
</dbReference>
<dbReference type="PROSITE" id="PS51257">
    <property type="entry name" value="PROKAR_LIPOPROTEIN"/>
    <property type="match status" value="1"/>
</dbReference>
<dbReference type="PANTHER" id="PTHR46534:SF1">
    <property type="entry name" value="IGGFC-BINDING PROTEIN N-TERMINAL DOMAIN-CONTAINING PROTEIN"/>
    <property type="match status" value="1"/>
</dbReference>
<feature type="chain" id="PRO_5005466046" description="IgGFc-binding protein N-terminal domain-containing protein" evidence="1">
    <location>
        <begin position="24"/>
        <end position="581"/>
    </location>
</feature>
<feature type="domain" description="IgGFc-binding protein N-terminal" evidence="2">
    <location>
        <begin position="240"/>
        <end position="555"/>
    </location>
</feature>
<accession>A0A0K1PNC1</accession>
<evidence type="ECO:0000313" key="4">
    <source>
        <dbReference type="Proteomes" id="UP000064967"/>
    </source>
</evidence>
<dbReference type="AlphaFoldDB" id="A0A0K1PNC1"/>
<proteinExistence type="predicted"/>
<dbReference type="EMBL" id="CP012333">
    <property type="protein sequence ID" value="AKU94891.1"/>
    <property type="molecule type" value="Genomic_DNA"/>
</dbReference>
<feature type="signal peptide" evidence="1">
    <location>
        <begin position="1"/>
        <end position="23"/>
    </location>
</feature>